<dbReference type="Pfam" id="PF00496">
    <property type="entry name" value="SBP_bac_5"/>
    <property type="match status" value="1"/>
</dbReference>
<feature type="domain" description="Solute-binding protein family 5" evidence="4">
    <location>
        <begin position="99"/>
        <end position="492"/>
    </location>
</feature>
<protein>
    <recommendedName>
        <fullName evidence="4">Solute-binding protein family 5 domain-containing protein</fullName>
    </recommendedName>
</protein>
<dbReference type="PANTHER" id="PTHR30290:SF9">
    <property type="entry name" value="OLIGOPEPTIDE-BINDING PROTEIN APPA"/>
    <property type="match status" value="1"/>
</dbReference>
<evidence type="ECO:0000259" key="4">
    <source>
        <dbReference type="Pfam" id="PF00496"/>
    </source>
</evidence>
<reference evidence="5" key="1">
    <citation type="submission" date="2021-02" db="EMBL/GenBank/DDBJ databases">
        <title>Natronoglycomyces albus gen. nov., sp. nov, a haloalkaliphilic actinobacterium from a soda solonchak soil.</title>
        <authorList>
            <person name="Sorokin D.Y."/>
            <person name="Khijniak T.V."/>
            <person name="Zakharycheva A.P."/>
            <person name="Boueva O.V."/>
            <person name="Ariskina E.V."/>
            <person name="Hahnke R.L."/>
            <person name="Bunk B."/>
            <person name="Sproer C."/>
            <person name="Schumann P."/>
            <person name="Evtushenko L.I."/>
            <person name="Kublanov I.V."/>
        </authorList>
    </citation>
    <scope>NUCLEOTIDE SEQUENCE</scope>
    <source>
        <strain evidence="5">DSM 106290</strain>
    </source>
</reference>
<keyword evidence="3" id="KW-0732">Signal</keyword>
<dbReference type="PANTHER" id="PTHR30290">
    <property type="entry name" value="PERIPLASMIC BINDING COMPONENT OF ABC TRANSPORTER"/>
    <property type="match status" value="1"/>
</dbReference>
<gene>
    <name evidence="5" type="ORF">JQS30_15235</name>
</gene>
<accession>A0A895XMU3</accession>
<dbReference type="KEGG" id="nav:JQS30_15235"/>
<dbReference type="GO" id="GO:1904680">
    <property type="term" value="F:peptide transmembrane transporter activity"/>
    <property type="evidence" value="ECO:0007669"/>
    <property type="project" value="TreeGrafter"/>
</dbReference>
<keyword evidence="2" id="KW-0813">Transport</keyword>
<dbReference type="InterPro" id="IPR030678">
    <property type="entry name" value="Peptide/Ni-bd"/>
</dbReference>
<dbReference type="Gene3D" id="3.40.190.10">
    <property type="entry name" value="Periplasmic binding protein-like II"/>
    <property type="match status" value="1"/>
</dbReference>
<dbReference type="SUPFAM" id="SSF53850">
    <property type="entry name" value="Periplasmic binding protein-like II"/>
    <property type="match status" value="1"/>
</dbReference>
<evidence type="ECO:0000256" key="2">
    <source>
        <dbReference type="ARBA" id="ARBA00022448"/>
    </source>
</evidence>
<dbReference type="InterPro" id="IPR039424">
    <property type="entry name" value="SBP_5"/>
</dbReference>
<evidence type="ECO:0000256" key="1">
    <source>
        <dbReference type="ARBA" id="ARBA00005695"/>
    </source>
</evidence>
<dbReference type="Proteomes" id="UP000662939">
    <property type="component" value="Chromosome"/>
</dbReference>
<dbReference type="Gene3D" id="3.10.105.10">
    <property type="entry name" value="Dipeptide-binding Protein, Domain 3"/>
    <property type="match status" value="1"/>
</dbReference>
<sequence>MTSQRKTSRSMEMSRRRLLQAAGMGTVGVAGASALGACAADSSSNGEGGGTFVGSYDFDVTASHFNAFADDNALLLDSVYSELFTPRGALRVWGTGEWELQLIESYELGDDHSLEIKIRPGVEWTDGTEVTSKDFEGTYYLAKLTSAPDDIGYPDVEEIHVADDYTLHVQFRNSFDGIEYNVMRERILPHSRFGEFMDRAKELVLDGVSFGDDEEQDLTGEISTLEFQDEGYLTCGPFKIEPSDISDNIVVMKKHDKGLFTDQVKFDEVRIQKADNATAAQLLLEREIDYATHVLNPSDRDVVAGVEGLKQLPMAASPDGVGVMLNWGRHEEFQDVRVRQALMHVINREEVGIIAQGEDGSYPTQYVTGLADGIAERLFTSEELEDFNHYEHDTDQATALLEDAGWTLDGDNWLKPNGDRASYELIGVSGWDDFVQSATQIGEQLNNFGFDIEVLNVPEDNPWGIWGTGDFDMAIRQWGNPFNPDYWGAWQMGWYVDNERTGTNPGMGVPTDDVDDQYEIARDSFDEEEREEANRELAREFNETLPRLPVWGFVRLTHGIEGVRVKSLDFPSEWAENHPHEDNPVMMGILSGDIEPA</sequence>
<evidence type="ECO:0000256" key="3">
    <source>
        <dbReference type="ARBA" id="ARBA00022729"/>
    </source>
</evidence>
<dbReference type="GO" id="GO:0015833">
    <property type="term" value="P:peptide transport"/>
    <property type="evidence" value="ECO:0007669"/>
    <property type="project" value="TreeGrafter"/>
</dbReference>
<dbReference type="GO" id="GO:0043190">
    <property type="term" value="C:ATP-binding cassette (ABC) transporter complex"/>
    <property type="evidence" value="ECO:0007669"/>
    <property type="project" value="InterPro"/>
</dbReference>
<dbReference type="GO" id="GO:0042597">
    <property type="term" value="C:periplasmic space"/>
    <property type="evidence" value="ECO:0007669"/>
    <property type="project" value="UniProtKB-ARBA"/>
</dbReference>
<dbReference type="InterPro" id="IPR006311">
    <property type="entry name" value="TAT_signal"/>
</dbReference>
<keyword evidence="6" id="KW-1185">Reference proteome</keyword>
<name>A0A895XMU3_9ACTN</name>
<dbReference type="InterPro" id="IPR000914">
    <property type="entry name" value="SBP_5_dom"/>
</dbReference>
<dbReference type="EMBL" id="CP070496">
    <property type="protein sequence ID" value="QSB05092.1"/>
    <property type="molecule type" value="Genomic_DNA"/>
</dbReference>
<dbReference type="PIRSF" id="PIRSF002741">
    <property type="entry name" value="MppA"/>
    <property type="match status" value="1"/>
</dbReference>
<dbReference type="PROSITE" id="PS51318">
    <property type="entry name" value="TAT"/>
    <property type="match status" value="1"/>
</dbReference>
<proteinExistence type="inferred from homology"/>
<organism evidence="5 6">
    <name type="scientific">Natronoglycomyces albus</name>
    <dbReference type="NCBI Taxonomy" id="2811108"/>
    <lineage>
        <taxon>Bacteria</taxon>
        <taxon>Bacillati</taxon>
        <taxon>Actinomycetota</taxon>
        <taxon>Actinomycetes</taxon>
        <taxon>Glycomycetales</taxon>
        <taxon>Glycomycetaceae</taxon>
        <taxon>Natronoglycomyces</taxon>
    </lineage>
</organism>
<evidence type="ECO:0000313" key="5">
    <source>
        <dbReference type="EMBL" id="QSB05092.1"/>
    </source>
</evidence>
<comment type="similarity">
    <text evidence="1">Belongs to the bacterial solute-binding protein 5 family.</text>
</comment>
<evidence type="ECO:0000313" key="6">
    <source>
        <dbReference type="Proteomes" id="UP000662939"/>
    </source>
</evidence>
<dbReference type="AlphaFoldDB" id="A0A895XMU3"/>
<dbReference type="RefSeq" id="WP_213171093.1">
    <property type="nucleotide sequence ID" value="NZ_CP070496.1"/>
</dbReference>